<name>A0A0X8JF27_ACTRD</name>
<dbReference type="InterPro" id="IPR012340">
    <property type="entry name" value="NA-bd_OB-fold"/>
</dbReference>
<dbReference type="KEGG" id="ard:AXF14_06300"/>
<organism evidence="3 4">
    <name type="scientific">Actinomyces radicidentis</name>
    <dbReference type="NCBI Taxonomy" id="111015"/>
    <lineage>
        <taxon>Bacteria</taxon>
        <taxon>Bacillati</taxon>
        <taxon>Actinomycetota</taxon>
        <taxon>Actinomycetes</taxon>
        <taxon>Actinomycetales</taxon>
        <taxon>Actinomycetaceae</taxon>
        <taxon>Actinomyces</taxon>
    </lineage>
</organism>
<evidence type="ECO:0000313" key="4">
    <source>
        <dbReference type="Proteomes" id="UP000065220"/>
    </source>
</evidence>
<dbReference type="GO" id="GO:0003723">
    <property type="term" value="F:RNA binding"/>
    <property type="evidence" value="ECO:0007669"/>
    <property type="project" value="InterPro"/>
</dbReference>
<dbReference type="STRING" id="111015.AXF14_06300"/>
<dbReference type="PANTHER" id="PTHR23355">
    <property type="entry name" value="RIBONUCLEASE"/>
    <property type="match status" value="1"/>
</dbReference>
<feature type="domain" description="RNB" evidence="2">
    <location>
        <begin position="67"/>
        <end position="454"/>
    </location>
</feature>
<dbReference type="Pfam" id="PF00773">
    <property type="entry name" value="RNB"/>
    <property type="match status" value="1"/>
</dbReference>
<evidence type="ECO:0000313" key="3">
    <source>
        <dbReference type="EMBL" id="AMD87268.1"/>
    </source>
</evidence>
<reference evidence="4" key="1">
    <citation type="submission" date="2016-02" db="EMBL/GenBank/DDBJ databases">
        <authorList>
            <person name="Holder M.E."/>
            <person name="Ajami N.J."/>
            <person name="Petrosino J.F."/>
        </authorList>
    </citation>
    <scope>NUCLEOTIDE SEQUENCE [LARGE SCALE GENOMIC DNA]</scope>
    <source>
        <strain evidence="4">CCUG 36733</strain>
    </source>
</reference>
<dbReference type="Proteomes" id="UP000065220">
    <property type="component" value="Chromosome"/>
</dbReference>
<feature type="region of interest" description="Disordered" evidence="1">
    <location>
        <begin position="271"/>
        <end position="296"/>
    </location>
</feature>
<dbReference type="InterPro" id="IPR050180">
    <property type="entry name" value="RNR_Ribonuclease"/>
</dbReference>
<keyword evidence="4" id="KW-1185">Reference proteome</keyword>
<dbReference type="RefSeq" id="WP_067941764.1">
    <property type="nucleotide sequence ID" value="NZ_CP014228.1"/>
</dbReference>
<sequence length="567" mass="58764">MARTRLTTYTAPPADVLAALDALRADADVPAEFPPEALAEAEDAARAWEAGGPERYLASGHGDGIPVRDARDLALVTIDPPGSMDLDQAVLLERLAPTDGAAAAQPEGAGTGATGAEGAVVPTAVACGSASGPAAYRVTYAIADLAAFVTPGGALDVELSRRGETVYAPDRATPLHPEVLSHGAASLLPDQDRPSCLWTIELDATGRVLAAGVERALVRSRARLTYAQVQEALDAGAGAQEGAAGPLPGAVPVVLPELLREIGTLREEREVARGGVSLESPEQEIEPTGETGPDGAPAGYRLVFRAALPVEQWNAQVSLLTGICAARTMVAAGIGILRTMPPAGAKDYARLRRVARALHVEWPDAMGYPELVRTLDPALPTHAAFIDQALSLFRGAGYLAFGVGGVPVPVDDDEADTSEAVHSAIASRYAHVTAPLRRLVDRYGEEVCVAACAGAPVPEWARAALPGLPGVMASTGQRARAVGRGAVAALEALVLRGHEGEDFEGVITSAKEGRDGAPRRGEVMIAEPAVVGTVTARADELRVGERVRVRLEAVDVAEGRIDFVLPA</sequence>
<dbReference type="GO" id="GO:0006402">
    <property type="term" value="P:mRNA catabolic process"/>
    <property type="evidence" value="ECO:0007669"/>
    <property type="project" value="TreeGrafter"/>
</dbReference>
<dbReference type="GO" id="GO:0000932">
    <property type="term" value="C:P-body"/>
    <property type="evidence" value="ECO:0007669"/>
    <property type="project" value="TreeGrafter"/>
</dbReference>
<protein>
    <submittedName>
        <fullName evidence="3">DNA-binding protein</fullName>
    </submittedName>
</protein>
<dbReference type="AlphaFoldDB" id="A0A0X8JF27"/>
<dbReference type="InterPro" id="IPR001900">
    <property type="entry name" value="RNase_II/R"/>
</dbReference>
<dbReference type="SMART" id="SM00955">
    <property type="entry name" value="RNB"/>
    <property type="match status" value="1"/>
</dbReference>
<dbReference type="SUPFAM" id="SSF50249">
    <property type="entry name" value="Nucleic acid-binding proteins"/>
    <property type="match status" value="1"/>
</dbReference>
<dbReference type="Pfam" id="PF18614">
    <property type="entry name" value="RNase_II_C_S1"/>
    <property type="match status" value="1"/>
</dbReference>
<dbReference type="GO" id="GO:0000175">
    <property type="term" value="F:3'-5'-RNA exonuclease activity"/>
    <property type="evidence" value="ECO:0007669"/>
    <property type="project" value="TreeGrafter"/>
</dbReference>
<accession>A0A0X8JF27</accession>
<keyword evidence="3" id="KW-0238">DNA-binding</keyword>
<dbReference type="EMBL" id="CP014228">
    <property type="protein sequence ID" value="AMD87268.1"/>
    <property type="molecule type" value="Genomic_DNA"/>
</dbReference>
<evidence type="ECO:0000259" key="2">
    <source>
        <dbReference type="SMART" id="SM00955"/>
    </source>
</evidence>
<dbReference type="GO" id="GO:0003677">
    <property type="term" value="F:DNA binding"/>
    <property type="evidence" value="ECO:0007669"/>
    <property type="project" value="UniProtKB-KW"/>
</dbReference>
<proteinExistence type="predicted"/>
<dbReference type="InterPro" id="IPR040596">
    <property type="entry name" value="RNase_II_C_S1"/>
</dbReference>
<evidence type="ECO:0000256" key="1">
    <source>
        <dbReference type="SAM" id="MobiDB-lite"/>
    </source>
</evidence>
<dbReference type="OrthoDB" id="5800376at2"/>
<gene>
    <name evidence="3" type="ORF">AXF14_06300</name>
</gene>
<dbReference type="PANTHER" id="PTHR23355:SF42">
    <property type="entry name" value="RIBONUCLEASE II, CHLOROPLASTIC_MITOCHONDRIAL"/>
    <property type="match status" value="1"/>
</dbReference>